<geneLocation type="mitochondrion" evidence="1"/>
<keyword evidence="1" id="KW-0496">Mitochondrion</keyword>
<proteinExistence type="predicted"/>
<evidence type="ECO:0000313" key="1">
    <source>
        <dbReference type="EMBL" id="ART31140.1"/>
    </source>
</evidence>
<organism evidence="1">
    <name type="scientific">Utricularia reniformis</name>
    <dbReference type="NCBI Taxonomy" id="192314"/>
    <lineage>
        <taxon>Eukaryota</taxon>
        <taxon>Viridiplantae</taxon>
        <taxon>Streptophyta</taxon>
        <taxon>Embryophyta</taxon>
        <taxon>Tracheophyta</taxon>
        <taxon>Spermatophyta</taxon>
        <taxon>Magnoliopsida</taxon>
        <taxon>eudicotyledons</taxon>
        <taxon>Gunneridae</taxon>
        <taxon>Pentapetalae</taxon>
        <taxon>asterids</taxon>
        <taxon>lamiids</taxon>
        <taxon>Lamiales</taxon>
        <taxon>Lentibulariaceae</taxon>
        <taxon>Utricularia</taxon>
    </lineage>
</organism>
<name>A0A1Y0B142_9LAMI</name>
<dbReference type="AlphaFoldDB" id="A0A1Y0B142"/>
<reference evidence="1" key="1">
    <citation type="submission" date="2017-03" db="EMBL/GenBank/DDBJ databases">
        <title>The mitochondrial genome of the carnivorous plant Utricularia reniformis (Lentibulariaceae): structure, comparative analysis and evolutionary landmarks.</title>
        <authorList>
            <person name="Silva S.R."/>
            <person name="Alvarenga D.O."/>
            <person name="Michael T.P."/>
            <person name="Miranda V.F.O."/>
            <person name="Varani A.M."/>
        </authorList>
    </citation>
    <scope>NUCLEOTIDE SEQUENCE</scope>
</reference>
<gene>
    <name evidence="1" type="ORF">AEK19_MT0913</name>
</gene>
<sequence>MRTEEGLPEGSAFPCSHCFKIAVRMYHSRSRLLSKDLTGDVRFY</sequence>
<dbReference type="EMBL" id="KY774314">
    <property type="protein sequence ID" value="ART31140.1"/>
    <property type="molecule type" value="Genomic_DNA"/>
</dbReference>
<protein>
    <submittedName>
        <fullName evidence="1">Uncharacterized protein</fullName>
    </submittedName>
</protein>
<accession>A0A1Y0B142</accession>